<feature type="domain" description="Pyruvate phosphate dikinase AMP/ATP-binding" evidence="2">
    <location>
        <begin position="19"/>
        <end position="313"/>
    </location>
</feature>
<dbReference type="Pfam" id="PF01326">
    <property type="entry name" value="PPDK_N"/>
    <property type="match status" value="1"/>
</dbReference>
<evidence type="ECO:0000313" key="3">
    <source>
        <dbReference type="EMBL" id="GAA3827285.1"/>
    </source>
</evidence>
<dbReference type="Gene3D" id="3.30.1490.20">
    <property type="entry name" value="ATP-grasp fold, A domain"/>
    <property type="match status" value="1"/>
</dbReference>
<keyword evidence="4" id="KW-1185">Reference proteome</keyword>
<gene>
    <name evidence="3" type="ORF">GCM10022226_55260</name>
</gene>
<organism evidence="3 4">
    <name type="scientific">Sphaerisporangium flaviroseum</name>
    <dbReference type="NCBI Taxonomy" id="509199"/>
    <lineage>
        <taxon>Bacteria</taxon>
        <taxon>Bacillati</taxon>
        <taxon>Actinomycetota</taxon>
        <taxon>Actinomycetes</taxon>
        <taxon>Streptosporangiales</taxon>
        <taxon>Streptosporangiaceae</taxon>
        <taxon>Sphaerisporangium</taxon>
    </lineage>
</organism>
<comment type="caution">
    <text evidence="3">The sequence shown here is derived from an EMBL/GenBank/DDBJ whole genome shotgun (WGS) entry which is preliminary data.</text>
</comment>
<feature type="domain" description="PEP-utilising enzyme mobile" evidence="1">
    <location>
        <begin position="770"/>
        <end position="840"/>
    </location>
</feature>
<dbReference type="PANTHER" id="PTHR43615:SF1">
    <property type="entry name" value="PPDK_N DOMAIN-CONTAINING PROTEIN"/>
    <property type="match status" value="1"/>
</dbReference>
<dbReference type="Gene3D" id="3.30.470.20">
    <property type="entry name" value="ATP-grasp fold, B domain"/>
    <property type="match status" value="1"/>
</dbReference>
<dbReference type="EMBL" id="BAAAZR010000020">
    <property type="protein sequence ID" value="GAA3827285.1"/>
    <property type="molecule type" value="Genomic_DNA"/>
</dbReference>
<dbReference type="InterPro" id="IPR051549">
    <property type="entry name" value="PEP_Utilizing_Enz"/>
</dbReference>
<dbReference type="PANTHER" id="PTHR43615">
    <property type="entry name" value="PHOSPHOENOLPYRUVATE SYNTHASE-RELATED"/>
    <property type="match status" value="1"/>
</dbReference>
<proteinExistence type="predicted"/>
<evidence type="ECO:0000259" key="2">
    <source>
        <dbReference type="Pfam" id="PF01326"/>
    </source>
</evidence>
<dbReference type="SUPFAM" id="SSF56059">
    <property type="entry name" value="Glutathione synthetase ATP-binding domain-like"/>
    <property type="match status" value="1"/>
</dbReference>
<name>A0ABP7IVE8_9ACTN</name>
<dbReference type="Pfam" id="PF00391">
    <property type="entry name" value="PEP-utilizers"/>
    <property type="match status" value="1"/>
</dbReference>
<dbReference type="Proteomes" id="UP001500888">
    <property type="component" value="Unassembled WGS sequence"/>
</dbReference>
<reference evidence="4" key="1">
    <citation type="journal article" date="2019" name="Int. J. Syst. Evol. Microbiol.">
        <title>The Global Catalogue of Microorganisms (GCM) 10K type strain sequencing project: providing services to taxonomists for standard genome sequencing and annotation.</title>
        <authorList>
            <consortium name="The Broad Institute Genomics Platform"/>
            <consortium name="The Broad Institute Genome Sequencing Center for Infectious Disease"/>
            <person name="Wu L."/>
            <person name="Ma J."/>
        </authorList>
    </citation>
    <scope>NUCLEOTIDE SEQUENCE [LARGE SCALE GENOMIC DNA]</scope>
    <source>
        <strain evidence="4">JCM 16908</strain>
    </source>
</reference>
<dbReference type="RefSeq" id="WP_344946280.1">
    <property type="nucleotide sequence ID" value="NZ_BAAAZR010000020.1"/>
</dbReference>
<dbReference type="InterPro" id="IPR008279">
    <property type="entry name" value="PEP-util_enz_mobile_dom"/>
</dbReference>
<protein>
    <recommendedName>
        <fullName evidence="5">Pyruvate, phosphate dikinase</fullName>
    </recommendedName>
</protein>
<evidence type="ECO:0000259" key="1">
    <source>
        <dbReference type="Pfam" id="PF00391"/>
    </source>
</evidence>
<dbReference type="InterPro" id="IPR013815">
    <property type="entry name" value="ATP_grasp_subdomain_1"/>
</dbReference>
<dbReference type="SUPFAM" id="SSF52009">
    <property type="entry name" value="Phosphohistidine domain"/>
    <property type="match status" value="1"/>
</dbReference>
<dbReference type="Gene3D" id="3.50.30.10">
    <property type="entry name" value="Phosphohistidine domain"/>
    <property type="match status" value="1"/>
</dbReference>
<evidence type="ECO:0000313" key="4">
    <source>
        <dbReference type="Proteomes" id="UP001500888"/>
    </source>
</evidence>
<dbReference type="InterPro" id="IPR002192">
    <property type="entry name" value="PPDK_AMP/ATP-bd"/>
</dbReference>
<evidence type="ECO:0008006" key="5">
    <source>
        <dbReference type="Google" id="ProtNLM"/>
    </source>
</evidence>
<accession>A0ABP7IVE8</accession>
<sequence length="850" mass="91310">MSDLPLVLPLDDATADLATAGGKGTSLARMAAAGLPVPPGFHITTHAYEAFVTANGLREPILAAVAAGTSEEAAVTIQGLFAGHELPESIREAIVKAYTALGEPPVAVRSSATAEDLPGLSFAGQQESYLNIQDEEALLAAVRRCWASLWGGRAIAYRAGNGIAPEEVTMAVVVQELVPADAAGVLFTADPVTGAGDQMIVNAAWGLGESVVGGQVTADTVVASRPDGAILEQRISDKAVMTVRTEGGTAEVPVPASRRARPVLDAAQVAGLVRLGTRIEELYGRPMDVEWALRDGTIFVVQARPITGLDSAGGSREEWNDSLGGDYLWSNGNVGEAIPDVMTPSTWSFVHIFMSGAMRASSIAEYRAYGMIGGRFYMNLSLAATIAATFGMKRKFATSIEPVFGKIPPGMEIPLVPVSRWHLFRTILPLTIELRRQVRANTPRLPSFFAAAPGRCEKLRDRIEQTSDAGDLAALWRAEVGPYLLECSHMLEAATRQDTRALTVEHARIGKLAGESDAVALMTGLHSAAGGLASLGLLVGLDRLSRGEVDRETFARQWGHRGPSEFEVSVPRPAEDPEWIDRQLAGLRQAEHDVDTLLARQEEARAAAWKRFAERHPGKVKATRRKIARMTKALRDREVARSEVVRAFWALRAYVLRAGEITGRGDDLFFLPIDELLAVLDGDDTPFSAVDARRRAYERYRALPPYPALIRGRFDPFEWAADPRRRGDVFDEHGRRAPAGDAVTGFPGASGVVEGRVRVIANVDESDLLQPGEILVTTVTNVGWTPLFPRAAAVVTDVGAPLSHAAIVARELGIPAVVGCGDATTRLRTGDLVRVDGRRGTVETLEPASR</sequence>
<dbReference type="InterPro" id="IPR036637">
    <property type="entry name" value="Phosphohistidine_dom_sf"/>
</dbReference>